<feature type="compositionally biased region" description="Basic and acidic residues" evidence="1">
    <location>
        <begin position="56"/>
        <end position="77"/>
    </location>
</feature>
<reference evidence="2" key="1">
    <citation type="submission" date="2022-07" db="EMBL/GenBank/DDBJ databases">
        <title>Fungi with potential for degradation of polypropylene.</title>
        <authorList>
            <person name="Gostincar C."/>
        </authorList>
    </citation>
    <scope>NUCLEOTIDE SEQUENCE</scope>
    <source>
        <strain evidence="2">EXF-13287</strain>
    </source>
</reference>
<name>A0AA38RLI7_9PEZI</name>
<protein>
    <submittedName>
        <fullName evidence="2">Uncharacterized protein</fullName>
    </submittedName>
</protein>
<evidence type="ECO:0000256" key="1">
    <source>
        <dbReference type="SAM" id="MobiDB-lite"/>
    </source>
</evidence>
<dbReference type="PANTHER" id="PTHR39475:SF1">
    <property type="entry name" value="CONIDIATION-SPECIFIC PROTEIN 6"/>
    <property type="match status" value="1"/>
</dbReference>
<comment type="caution">
    <text evidence="2">The sequence shown here is derived from an EMBL/GenBank/DDBJ whole genome shotgun (WGS) entry which is preliminary data.</text>
</comment>
<feature type="compositionally biased region" description="Polar residues" evidence="1">
    <location>
        <begin position="1"/>
        <end position="12"/>
    </location>
</feature>
<gene>
    <name evidence="2" type="ORF">NKR19_g9022</name>
</gene>
<proteinExistence type="predicted"/>
<dbReference type="EMBL" id="JANBVN010000200">
    <property type="protein sequence ID" value="KAJ9133499.1"/>
    <property type="molecule type" value="Genomic_DNA"/>
</dbReference>
<feature type="region of interest" description="Disordered" evidence="1">
    <location>
        <begin position="1"/>
        <end position="96"/>
    </location>
</feature>
<sequence>MSGNSNVGNSQVYEAGDQRNAPRSEQNQAERFHEGNTHAHSATDSKDQRSIANRLAAEEKKESQRDSGEQGLNKKDPTAPAIAHGNKPSRGAEIDKELQEEDEAILRKKGDALAGKKN</sequence>
<evidence type="ECO:0000313" key="2">
    <source>
        <dbReference type="EMBL" id="KAJ9133499.1"/>
    </source>
</evidence>
<dbReference type="PANTHER" id="PTHR39475">
    <property type="entry name" value="CONIDIATION-SPECIFIC PROTEIN 6"/>
    <property type="match status" value="1"/>
</dbReference>
<organism evidence="2 3">
    <name type="scientific">Coniochaeta hoffmannii</name>
    <dbReference type="NCBI Taxonomy" id="91930"/>
    <lineage>
        <taxon>Eukaryota</taxon>
        <taxon>Fungi</taxon>
        <taxon>Dikarya</taxon>
        <taxon>Ascomycota</taxon>
        <taxon>Pezizomycotina</taxon>
        <taxon>Sordariomycetes</taxon>
        <taxon>Sordariomycetidae</taxon>
        <taxon>Coniochaetales</taxon>
        <taxon>Coniochaetaceae</taxon>
        <taxon>Coniochaeta</taxon>
    </lineage>
</organism>
<dbReference type="AlphaFoldDB" id="A0AA38RLI7"/>
<keyword evidence="3" id="KW-1185">Reference proteome</keyword>
<feature type="compositionally biased region" description="Basic and acidic residues" evidence="1">
    <location>
        <begin position="16"/>
        <end position="49"/>
    </location>
</feature>
<accession>A0AA38RLI7</accession>
<dbReference type="Proteomes" id="UP001174691">
    <property type="component" value="Unassembled WGS sequence"/>
</dbReference>
<evidence type="ECO:0000313" key="3">
    <source>
        <dbReference type="Proteomes" id="UP001174691"/>
    </source>
</evidence>